<dbReference type="RefSeq" id="WP_072580642.1">
    <property type="nucleotide sequence ID" value="NZ_CP016020.1"/>
</dbReference>
<dbReference type="STRING" id="1547283.A9C19_14510"/>
<evidence type="ECO:0000313" key="1">
    <source>
        <dbReference type="EMBL" id="APH05848.1"/>
    </source>
</evidence>
<organism evidence="1 2">
    <name type="scientific">Bacillus weihaiensis</name>
    <dbReference type="NCBI Taxonomy" id="1547283"/>
    <lineage>
        <taxon>Bacteria</taxon>
        <taxon>Bacillati</taxon>
        <taxon>Bacillota</taxon>
        <taxon>Bacilli</taxon>
        <taxon>Bacillales</taxon>
        <taxon>Bacillaceae</taxon>
        <taxon>Bacillus</taxon>
    </lineage>
</organism>
<protein>
    <submittedName>
        <fullName evidence="1">Uncharacterized protein</fullName>
    </submittedName>
</protein>
<dbReference type="Proteomes" id="UP000181936">
    <property type="component" value="Chromosome"/>
</dbReference>
<reference evidence="1 2" key="1">
    <citation type="journal article" date="2016" name="Sci. Rep.">
        <title>Complete genome sequence and transcriptomic analysis of a novel marine strain Bacillus weihaiensis reveals the mechanism of brown algae degradation.</title>
        <authorList>
            <person name="Zhu Y."/>
            <person name="Chen P."/>
            <person name="Bao Y."/>
            <person name="Men Y."/>
            <person name="Zeng Y."/>
            <person name="Yang J."/>
            <person name="Sun J."/>
            <person name="Sun Y."/>
        </authorList>
    </citation>
    <scope>NUCLEOTIDE SEQUENCE [LARGE SCALE GENOMIC DNA]</scope>
    <source>
        <strain evidence="1 2">Alg07</strain>
    </source>
</reference>
<evidence type="ECO:0000313" key="2">
    <source>
        <dbReference type="Proteomes" id="UP000181936"/>
    </source>
</evidence>
<dbReference type="AlphaFoldDB" id="A0A1L3MU33"/>
<keyword evidence="2" id="KW-1185">Reference proteome</keyword>
<dbReference type="KEGG" id="bwh:A9C19_14510"/>
<proteinExistence type="predicted"/>
<name>A0A1L3MU33_9BACI</name>
<dbReference type="EMBL" id="CP016020">
    <property type="protein sequence ID" value="APH05848.1"/>
    <property type="molecule type" value="Genomic_DNA"/>
</dbReference>
<accession>A0A1L3MU33</accession>
<sequence>MIVDKKYKCLNCNTETNIENSEQEKIFKLIIPNEIVPNDSLELVYANHYKFGHHKFCNEKCYNLKVLDNAINDLTHSLNFPEDHFLPLHFDRDISKAKDTLIKLKEFKETLQKN</sequence>
<gene>
    <name evidence="1" type="ORF">A9C19_14510</name>
</gene>